<name>A0A066USP5_9VIBR</name>
<organism evidence="3 4">
    <name type="scientific">Vibrio fortis</name>
    <dbReference type="NCBI Taxonomy" id="212667"/>
    <lineage>
        <taxon>Bacteria</taxon>
        <taxon>Pseudomonadati</taxon>
        <taxon>Pseudomonadota</taxon>
        <taxon>Gammaproteobacteria</taxon>
        <taxon>Vibrionales</taxon>
        <taxon>Vibrionaceae</taxon>
        <taxon>Vibrio</taxon>
    </lineage>
</organism>
<dbReference type="AlphaFoldDB" id="A0A066USP5"/>
<dbReference type="Pfam" id="PF05707">
    <property type="entry name" value="Zot"/>
    <property type="match status" value="1"/>
</dbReference>
<evidence type="ECO:0000313" key="3">
    <source>
        <dbReference type="EMBL" id="KDN27173.1"/>
    </source>
</evidence>
<keyword evidence="4" id="KW-1185">Reference proteome</keyword>
<dbReference type="InterPro" id="IPR027417">
    <property type="entry name" value="P-loop_NTPase"/>
</dbReference>
<dbReference type="STRING" id="212667.VFDL14_19930"/>
<dbReference type="OrthoDB" id="6280543at2"/>
<dbReference type="EMBL" id="JFFR01000027">
    <property type="protein sequence ID" value="KDN27173.1"/>
    <property type="molecule type" value="Genomic_DNA"/>
</dbReference>
<feature type="domain" description="Zona occludens toxin N-terminal" evidence="2">
    <location>
        <begin position="2"/>
        <end position="256"/>
    </location>
</feature>
<dbReference type="Proteomes" id="UP000027219">
    <property type="component" value="Unassembled WGS sequence"/>
</dbReference>
<proteinExistence type="predicted"/>
<protein>
    <submittedName>
        <fullName evidence="3">Toxin</fullName>
    </submittedName>
</protein>
<evidence type="ECO:0000313" key="4">
    <source>
        <dbReference type="Proteomes" id="UP000027219"/>
    </source>
</evidence>
<comment type="caution">
    <text evidence="3">The sequence shown here is derived from an EMBL/GenBank/DDBJ whole genome shotgun (WGS) entry which is preliminary data.</text>
</comment>
<sequence>MAVSFRHGSNGAYKTAYVTWFEILPALRDGRTVVTNIEGLKPKESIEEILGEKFPESATLIRIFTRSSEGVMLWQNWFNWMPIGAFVVIDECQDLYCTEAGFKREKFLQRPFSDFVDYLPKGFSELFYSRWLPVDPDSFDVGDVDDCERTQLDENNRLLYPFDFYGAFMRHRKYQWDIVMLTPDYTAIPTWLKGCAGEAYSHRSTDTFFRSRKPRIFNHPPKSTKTAPTTKADMASSTNKKIPVDVFALYQSTGTGGFNATKSDISVLKSPKFVLSILIGLLAVGKFLWDLTDVLSDSDMGEVETVAAPAASTNSPTLSTPSNAPVSETVPNQDGQSSVRLGSGDATAQGSTESLFDDVNPFFDAFPVFNGSTGVYLTSVNRTVYPSGFGEYSDYVFRIDKGVETFYIRSDILGRYGYRFELIDDCLIQVSGKSVTRMLTCPPTVSGMVIAAEGDDLLGAKVENVQQSVDIFSM</sequence>
<feature type="compositionally biased region" description="Low complexity" evidence="1">
    <location>
        <begin position="307"/>
        <end position="325"/>
    </location>
</feature>
<dbReference type="InterPro" id="IPR008900">
    <property type="entry name" value="Zot_N"/>
</dbReference>
<reference evidence="3 4" key="1">
    <citation type="submission" date="2014-02" db="EMBL/GenBank/DDBJ databases">
        <title>Vibrio fortis Dalian14 Genome Sequencing.</title>
        <authorList>
            <person name="Wang Y."/>
            <person name="Song L."/>
            <person name="Liu G."/>
            <person name="Ding J."/>
        </authorList>
    </citation>
    <scope>NUCLEOTIDE SEQUENCE [LARGE SCALE GENOMIC DNA]</scope>
    <source>
        <strain evidence="3 4">Dalian14</strain>
    </source>
</reference>
<dbReference type="RefSeq" id="WP_032552532.1">
    <property type="nucleotide sequence ID" value="NZ_JFFR01000027.1"/>
</dbReference>
<dbReference type="Gene3D" id="3.40.50.300">
    <property type="entry name" value="P-loop containing nucleotide triphosphate hydrolases"/>
    <property type="match status" value="1"/>
</dbReference>
<feature type="region of interest" description="Disordered" evidence="1">
    <location>
        <begin position="307"/>
        <end position="351"/>
    </location>
</feature>
<evidence type="ECO:0000256" key="1">
    <source>
        <dbReference type="SAM" id="MobiDB-lite"/>
    </source>
</evidence>
<accession>A0A066USP5</accession>
<feature type="compositionally biased region" description="Polar residues" evidence="1">
    <location>
        <begin position="329"/>
        <end position="351"/>
    </location>
</feature>
<gene>
    <name evidence="3" type="ORF">VFDL14_19930</name>
</gene>
<evidence type="ECO:0000259" key="2">
    <source>
        <dbReference type="Pfam" id="PF05707"/>
    </source>
</evidence>